<evidence type="ECO:0000313" key="3">
    <source>
        <dbReference type="Proteomes" id="UP000301424"/>
    </source>
</evidence>
<evidence type="ECO:0000256" key="1">
    <source>
        <dbReference type="SAM" id="MobiDB-lite"/>
    </source>
</evidence>
<dbReference type="Proteomes" id="UP000301424">
    <property type="component" value="Segment"/>
</dbReference>
<gene>
    <name evidence="2" type="ORF">BcepSauron_184</name>
</gene>
<reference evidence="2 3" key="1">
    <citation type="submission" date="2019-02" db="EMBL/GenBank/DDBJ databases">
        <title>Complete genome sequence of Burkholderia cenocepacia phage BcepSauron.</title>
        <authorList>
            <person name="Park K."/>
            <person name="Gonzalez C."/>
            <person name="Liu M."/>
            <person name="Gill J."/>
        </authorList>
    </citation>
    <scope>NUCLEOTIDE SEQUENCE [LARGE SCALE GENOMIC DNA]</scope>
</reference>
<keyword evidence="3" id="KW-1185">Reference proteome</keyword>
<dbReference type="EMBL" id="MK552141">
    <property type="protein sequence ID" value="QBQ74564.1"/>
    <property type="molecule type" value="Genomic_DNA"/>
</dbReference>
<organism evidence="2 3">
    <name type="scientific">Burkholderia phage BcepSauron</name>
    <dbReference type="NCBI Taxonomy" id="2530033"/>
    <lineage>
        <taxon>Viruses</taxon>
        <taxon>Duplodnaviria</taxon>
        <taxon>Heunggongvirae</taxon>
        <taxon>Uroviricota</taxon>
        <taxon>Caudoviricetes</taxon>
        <taxon>Sarumanvirus</taxon>
        <taxon>Sarumanvirus bcepsauron</taxon>
    </lineage>
</organism>
<accession>A0A482MLA3</accession>
<feature type="region of interest" description="Disordered" evidence="1">
    <location>
        <begin position="1"/>
        <end position="28"/>
    </location>
</feature>
<proteinExistence type="predicted"/>
<evidence type="ECO:0000313" key="2">
    <source>
        <dbReference type="EMBL" id="QBQ74564.1"/>
    </source>
</evidence>
<sequence length="119" mass="12809">MYKLQNAQCSTGPSTAMSTAKATSNAGAESTRLGNLLANLEVEISSTHSALSTLRNTLEPYLPQSEFSELQNCVGSEPSPAPYGISLDPSPVEVALVNAMNEIARLRDRINYHQMNILV</sequence>
<name>A0A482MLA3_9CAUD</name>
<protein>
    <submittedName>
        <fullName evidence="2">Uncharacterized protein</fullName>
    </submittedName>
</protein>